<keyword evidence="10" id="KW-0479">Metal-binding</keyword>
<evidence type="ECO:0000259" key="26">
    <source>
        <dbReference type="PROSITE" id="PS50222"/>
    </source>
</evidence>
<evidence type="ECO:0000256" key="25">
    <source>
        <dbReference type="ARBA" id="ARBA00047469"/>
    </source>
</evidence>
<dbReference type="Gene3D" id="3.40.50.300">
    <property type="entry name" value="P-loop containing nucleotide triphosphate hydrolases"/>
    <property type="match status" value="2"/>
</dbReference>
<dbReference type="Gene3D" id="1.10.238.10">
    <property type="entry name" value="EF-hand"/>
    <property type="match status" value="2"/>
</dbReference>
<evidence type="ECO:0000313" key="28">
    <source>
        <dbReference type="Proteomes" id="UP000240830"/>
    </source>
</evidence>
<dbReference type="EMBL" id="MTSL01000073">
    <property type="protein sequence ID" value="PJF19231.1"/>
    <property type="molecule type" value="Genomic_DNA"/>
</dbReference>
<dbReference type="InterPro" id="IPR009008">
    <property type="entry name" value="Val/Leu/Ile-tRNA-synth_edit"/>
</dbReference>
<dbReference type="SMART" id="SM00174">
    <property type="entry name" value="RHO"/>
    <property type="match status" value="1"/>
</dbReference>
<keyword evidence="15" id="KW-0106">Calcium</keyword>
<dbReference type="CDD" id="cd07959">
    <property type="entry name" value="Anticodon_Ia_Leu_AEc"/>
    <property type="match status" value="1"/>
</dbReference>
<dbReference type="Pfam" id="PF00071">
    <property type="entry name" value="Ras"/>
    <property type="match status" value="1"/>
</dbReference>
<evidence type="ECO:0000256" key="23">
    <source>
        <dbReference type="ARBA" id="ARBA00030520"/>
    </source>
</evidence>
<comment type="catalytic activity">
    <reaction evidence="25">
        <text>tRNA(Leu) + L-leucine + ATP = L-leucyl-tRNA(Leu) + AMP + diphosphate</text>
        <dbReference type="Rhea" id="RHEA:11688"/>
        <dbReference type="Rhea" id="RHEA-COMP:9613"/>
        <dbReference type="Rhea" id="RHEA-COMP:9622"/>
        <dbReference type="ChEBI" id="CHEBI:30616"/>
        <dbReference type="ChEBI" id="CHEBI:33019"/>
        <dbReference type="ChEBI" id="CHEBI:57427"/>
        <dbReference type="ChEBI" id="CHEBI:78442"/>
        <dbReference type="ChEBI" id="CHEBI:78494"/>
        <dbReference type="ChEBI" id="CHEBI:456215"/>
        <dbReference type="EC" id="6.1.1.4"/>
    </reaction>
</comment>
<keyword evidence="13" id="KW-1000">Mitochondrion outer membrane</keyword>
<dbReference type="Proteomes" id="UP000240830">
    <property type="component" value="Unassembled WGS sequence"/>
</dbReference>
<keyword evidence="20" id="KW-0342">GTP-binding</keyword>
<dbReference type="PROSITE" id="PS00018">
    <property type="entry name" value="EF_HAND_1"/>
    <property type="match status" value="1"/>
</dbReference>
<dbReference type="SUPFAM" id="SSF52540">
    <property type="entry name" value="P-loop containing nucleoside triphosphate hydrolases"/>
    <property type="match status" value="2"/>
</dbReference>
<evidence type="ECO:0000256" key="2">
    <source>
        <dbReference type="ARBA" id="ARBA00004200"/>
    </source>
</evidence>
<keyword evidence="19" id="KW-0496">Mitochondrion</keyword>
<dbReference type="InterPro" id="IPR013155">
    <property type="entry name" value="M/V/L/I-tRNA-synth_anticd-bd"/>
</dbReference>
<dbReference type="GO" id="GO:0005741">
    <property type="term" value="C:mitochondrial outer membrane"/>
    <property type="evidence" value="ECO:0007669"/>
    <property type="project" value="UniProtKB-SubCell"/>
</dbReference>
<dbReference type="PANTHER" id="PTHR45794:SF1">
    <property type="entry name" value="LEUCINE--TRNA LIGASE, CYTOPLASMIC"/>
    <property type="match status" value="1"/>
</dbReference>
<comment type="function">
    <text evidence="1">Mitochondrial GTPase involved in mitochondrial trafficking. Probably involved in control of anterograde transport of mitochondria and their subcellular distribution.</text>
</comment>
<accession>A0A2H9TN82</accession>
<dbReference type="InterPro" id="IPR011992">
    <property type="entry name" value="EF-hand-dom_pair"/>
</dbReference>
<dbReference type="InterPro" id="IPR009080">
    <property type="entry name" value="tRNAsynth_Ia_anticodon-bd"/>
</dbReference>
<evidence type="ECO:0000256" key="22">
    <source>
        <dbReference type="ARBA" id="ARBA00023146"/>
    </source>
</evidence>
<evidence type="ECO:0000256" key="8">
    <source>
        <dbReference type="ARBA" id="ARBA00022598"/>
    </source>
</evidence>
<dbReference type="InterPro" id="IPR001412">
    <property type="entry name" value="aa-tRNA-synth_I_CS"/>
</dbReference>
<dbReference type="FunFam" id="3.90.740.10:FF:000001">
    <property type="entry name" value="Leucine--tRNA ligase, cytoplasmic"/>
    <property type="match status" value="1"/>
</dbReference>
<name>A0A2H9TN82_9FUNG</name>
<keyword evidence="18" id="KW-1133">Transmembrane helix</keyword>
<dbReference type="PROSITE" id="PS00178">
    <property type="entry name" value="AA_TRNA_LIGASE_I"/>
    <property type="match status" value="1"/>
</dbReference>
<evidence type="ECO:0000256" key="1">
    <source>
        <dbReference type="ARBA" id="ARBA00003481"/>
    </source>
</evidence>
<gene>
    <name evidence="27" type="ORF">PSACC_00970</name>
</gene>
<dbReference type="PANTHER" id="PTHR45794">
    <property type="entry name" value="LEUCYL-TRNA SYNTHETASE"/>
    <property type="match status" value="1"/>
</dbReference>
<dbReference type="InterPro" id="IPR002048">
    <property type="entry name" value="EF_hand_dom"/>
</dbReference>
<sequence length="1624" mass="182555">MRRDIRLLVLGDGSVALVPHVLPEISIPPSITPDNVSTVLVDSSVYAADETKSFTRIASHWLPYIRSLGVNVPVVLVGNKIDIRGADITNESLEDEILPIMNDFKEVETCVECSAKTLVNIAEVFYFAQKSVLHPTAPLYDSREQNLKPMCVNALRRIFKICDINKDAILDDEELNEFQQLELEGIKDLVRDSDPFGVSHNGLTEEGFLFLHKLFIQRGRLETTWTVLRRFGYDDDLSLREDFLHPALSLTVDSTVELSPVGYQFFAELFAKFDKDKDGALSWDELEELFATAPENPWLKYGFPETTLTNEAGFVTLQGFLAQWSMTTLLDYMTTLEYLAHLGFSGDTRTALRVMRGKRFDRPKDRAKRDVFLCLVVGAVGSGKMMEISQHQALDQKILSDPNQVANVDLVCYVYDSSDPNSFGYITNLRILSHIPSLIVASKSDLDRVSQRHEVQPDVYCRQLRLPSPIFVSAKDAVLADLFQTVIKVAMTPSLAMPRVSAGKHRRRVVTGATIVGISAALLTATFLFFRFTRNNHRSADDNHACTERYTATEMDKNESKGTFKRDFLRNIEQEVQEQWKASHVFEMDAPGKDEEVPPKFMATFPYPYMNGKLHLGHGFTASKAEFAVAFERMQGKRAIFPFGFHCTGMPIKASADKIKKEMALYGCPPVVPASQEESNTATAKHSKVAAKTGNAKLQWDILMQIGIPEDEIPKFAETGHWMEYFPPLAQKDLAGLGFQIDWRRSFITTDQNPFYDSFIRWQFNKLRAQEKIKFGKRHTIFSPLDGQPCLDHDRQSGEGVGAKEYTVVKLLVAEFPADDSRFDNVRGSKVFLGAATLRPETMYGQTNCWVGPDIEYGAYRTNIDGELIVCTRRAAINMAYQDLTHADGQVECVASFKGSDLIGLPLKAPNAIYPIIYVLPMFSVSANMGTGVVTSVPSNAPADYVALREIKDKEALRQKFNVDASKVLPFDPVPIINTPTYGNCSAEVVVKQLNIKSQNDAVNLEKAKDLVYKDDFYAGVMSVGPHSGKTVQEAKTIIRDELIAEKAAFVYFEPEKLVISRSGDECVVALTDQWYIDYGEASWRKQAELCLERMNVFSDEVRHQFSSTLDWMRQWACSRSFGLGTRLPWDPTYLIESLSDSTIYMAYYSVAHILHQGSLDGSVRPNGINPEQMSDDVWEWIFGEDCSEDADGSKIAEKSGISVDLIQRMRREFRYWYPMDLRVSGKDLVPNHLTFSIYVHVALFPERFWPRGMRANGHLLLNSEKMSKSTGNFMTLEEALQEFGADATRFALADAGDSVEDANFLKDTANTFILRLYNQIEFCQEMMSGSGSLRQDDGTEHFHDRAFGAEINRAIDLTGTAYKATNYRDAVKYGFFELQNARDRYRDATNGNIGMNWGLIKRFIHVQALLLTPIAPHFCEHIWKNILGNKGFAINEPFPTAGEVDEGLLSAANYLQDVAHNLRTALQAETRPKKGAAKTVTAAEIYVAVKYPKWQEDAIAILKSCYDGSKFVADDAVVAALKPLMKERPNKKLIPFVMELKSRVSTDGPAAFERRLPFDEMGVISDNIDFLTRSLGLVQISVTPIDPAHVVLKNDDATEAVEIKRRQETSIPGTPTAYFYHQN</sequence>
<evidence type="ECO:0000256" key="3">
    <source>
        <dbReference type="ARBA" id="ARBA00004496"/>
    </source>
</evidence>
<dbReference type="InterPro" id="IPR001806">
    <property type="entry name" value="Small_GTPase"/>
</dbReference>
<dbReference type="GO" id="GO:0005525">
    <property type="term" value="F:GTP binding"/>
    <property type="evidence" value="ECO:0007669"/>
    <property type="project" value="UniProtKB-KW"/>
</dbReference>
<keyword evidence="8" id="KW-0436">Ligase</keyword>
<dbReference type="Gene3D" id="1.10.730.10">
    <property type="entry name" value="Isoleucyl-tRNA Synthetase, Domain 1"/>
    <property type="match status" value="1"/>
</dbReference>
<dbReference type="InterPro" id="IPR018247">
    <property type="entry name" value="EF_Hand_1_Ca_BS"/>
</dbReference>
<keyword evidence="11" id="KW-0677">Repeat</keyword>
<evidence type="ECO:0000256" key="9">
    <source>
        <dbReference type="ARBA" id="ARBA00022692"/>
    </source>
</evidence>
<dbReference type="SUPFAM" id="SSF47323">
    <property type="entry name" value="Anticodon-binding domain of a subclass of class I aminoacyl-tRNA synthetases"/>
    <property type="match status" value="1"/>
</dbReference>
<dbReference type="Pfam" id="PF09334">
    <property type="entry name" value="tRNA-synt_1g"/>
    <property type="match status" value="1"/>
</dbReference>
<comment type="similarity">
    <text evidence="5">Belongs to the mitochondrial Rho GTPase family.</text>
</comment>
<evidence type="ECO:0000256" key="10">
    <source>
        <dbReference type="ARBA" id="ARBA00022723"/>
    </source>
</evidence>
<dbReference type="STRING" id="1246581.A0A2H9TN82"/>
<dbReference type="Pfam" id="PF24810">
    <property type="entry name" value="RBD_LARS1"/>
    <property type="match status" value="1"/>
</dbReference>
<dbReference type="GO" id="GO:0002161">
    <property type="term" value="F:aminoacyl-tRNA deacylase activity"/>
    <property type="evidence" value="ECO:0007669"/>
    <property type="project" value="InterPro"/>
</dbReference>
<keyword evidence="28" id="KW-1185">Reference proteome</keyword>
<evidence type="ECO:0000256" key="14">
    <source>
        <dbReference type="ARBA" id="ARBA00022801"/>
    </source>
</evidence>
<dbReference type="EC" id="6.1.1.4" evidence="6"/>
<dbReference type="OrthoDB" id="10249672at2759"/>
<keyword evidence="12" id="KW-0547">Nucleotide-binding</keyword>
<dbReference type="PROSITE" id="PS50222">
    <property type="entry name" value="EF_HAND_2"/>
    <property type="match status" value="1"/>
</dbReference>
<keyword evidence="22 27" id="KW-0030">Aminoacyl-tRNA synthetase</keyword>
<dbReference type="Gene3D" id="3.40.50.620">
    <property type="entry name" value="HUPs"/>
    <property type="match status" value="1"/>
</dbReference>
<dbReference type="InterPro" id="IPR002300">
    <property type="entry name" value="aa-tRNA-synth_Ia"/>
</dbReference>
<dbReference type="InterPro" id="IPR013566">
    <property type="entry name" value="EF_hand_assoc_1"/>
</dbReference>
<feature type="domain" description="EF-hand" evidence="26">
    <location>
        <begin position="261"/>
        <end position="296"/>
    </location>
</feature>
<dbReference type="SUPFAM" id="SSF50677">
    <property type="entry name" value="ValRS/IleRS/LeuRS editing domain"/>
    <property type="match status" value="1"/>
</dbReference>
<evidence type="ECO:0000256" key="7">
    <source>
        <dbReference type="ARBA" id="ARBA00019119"/>
    </source>
</evidence>
<evidence type="ECO:0000256" key="15">
    <source>
        <dbReference type="ARBA" id="ARBA00022837"/>
    </source>
</evidence>
<evidence type="ECO:0000256" key="17">
    <source>
        <dbReference type="ARBA" id="ARBA00022917"/>
    </source>
</evidence>
<comment type="subcellular location">
    <subcellularLocation>
        <location evidence="3">Cytoplasm</location>
    </subcellularLocation>
    <subcellularLocation>
        <location evidence="2">Mitochondrion outer membrane</location>
        <topology evidence="2">Single-pass type IV membrane protein</topology>
    </subcellularLocation>
</comment>
<keyword evidence="9" id="KW-0812">Transmembrane</keyword>
<evidence type="ECO:0000256" key="21">
    <source>
        <dbReference type="ARBA" id="ARBA00023136"/>
    </source>
</evidence>
<evidence type="ECO:0000256" key="16">
    <source>
        <dbReference type="ARBA" id="ARBA00022840"/>
    </source>
</evidence>
<keyword evidence="21" id="KW-0472">Membrane</keyword>
<evidence type="ECO:0000256" key="18">
    <source>
        <dbReference type="ARBA" id="ARBA00022989"/>
    </source>
</evidence>
<dbReference type="InterPro" id="IPR015413">
    <property type="entry name" value="Methionyl/Leucyl_tRNA_Synth"/>
</dbReference>
<evidence type="ECO:0000256" key="5">
    <source>
        <dbReference type="ARBA" id="ARBA00007981"/>
    </source>
</evidence>
<dbReference type="SUPFAM" id="SSF47473">
    <property type="entry name" value="EF-hand"/>
    <property type="match status" value="1"/>
</dbReference>
<dbReference type="Pfam" id="PF08264">
    <property type="entry name" value="Anticodon_1"/>
    <property type="match status" value="1"/>
</dbReference>
<evidence type="ECO:0000256" key="12">
    <source>
        <dbReference type="ARBA" id="ARBA00022741"/>
    </source>
</evidence>
<protein>
    <recommendedName>
        <fullName evidence="7">Mitochondrial Rho GTPase 1</fullName>
        <ecNumber evidence="6">6.1.1.4</ecNumber>
    </recommendedName>
    <alternativeName>
        <fullName evidence="24">GTPase EF-hand protein of mitochondria 1</fullName>
    </alternativeName>
    <alternativeName>
        <fullName evidence="23">Leucyl-tRNA synthetase</fullName>
    </alternativeName>
</protein>
<organism evidence="27 28">
    <name type="scientific">Paramicrosporidium saccamoebae</name>
    <dbReference type="NCBI Taxonomy" id="1246581"/>
    <lineage>
        <taxon>Eukaryota</taxon>
        <taxon>Fungi</taxon>
        <taxon>Fungi incertae sedis</taxon>
        <taxon>Cryptomycota</taxon>
        <taxon>Cryptomycota incertae sedis</taxon>
        <taxon>Paramicrosporidium</taxon>
    </lineage>
</organism>
<comment type="similarity">
    <text evidence="4">Belongs to the class-I aminoacyl-tRNA synthetase family.</text>
</comment>
<reference evidence="27 28" key="1">
    <citation type="submission" date="2016-10" db="EMBL/GenBank/DDBJ databases">
        <title>The genome of Paramicrosporidium saccamoebae is the missing link in understanding Cryptomycota and Microsporidia evolution.</title>
        <authorList>
            <person name="Quandt C.A."/>
            <person name="Beaudet D."/>
            <person name="Corsaro D."/>
            <person name="Michel R."/>
            <person name="Corradi N."/>
            <person name="James T."/>
        </authorList>
    </citation>
    <scope>NUCLEOTIDE SEQUENCE [LARGE SCALE GENOMIC DNA]</scope>
    <source>
        <strain evidence="27 28">KSL3</strain>
    </source>
</reference>
<keyword evidence="16" id="KW-0067">ATP-binding</keyword>
<dbReference type="FunFam" id="1.10.238.10:FF:000011">
    <property type="entry name" value="Mitochondrial Rho GTPase"/>
    <property type="match status" value="1"/>
</dbReference>
<dbReference type="SMART" id="SM00054">
    <property type="entry name" value="EFh"/>
    <property type="match status" value="2"/>
</dbReference>
<dbReference type="NCBIfam" id="TIGR00395">
    <property type="entry name" value="leuS_arch"/>
    <property type="match status" value="1"/>
</dbReference>
<evidence type="ECO:0000256" key="4">
    <source>
        <dbReference type="ARBA" id="ARBA00005594"/>
    </source>
</evidence>
<evidence type="ECO:0000256" key="19">
    <source>
        <dbReference type="ARBA" id="ARBA00023128"/>
    </source>
</evidence>
<evidence type="ECO:0000313" key="27">
    <source>
        <dbReference type="EMBL" id="PJF19231.1"/>
    </source>
</evidence>
<dbReference type="InterPro" id="IPR027417">
    <property type="entry name" value="P-loop_NTPase"/>
</dbReference>
<dbReference type="FunFam" id="3.40.50.300:FF:000553">
    <property type="entry name" value="Mitochondrial Rho GTPase"/>
    <property type="match status" value="1"/>
</dbReference>
<dbReference type="Gene3D" id="3.90.740.10">
    <property type="entry name" value="Valyl/Leucyl/Isoleucyl-tRNA synthetase, editing domain"/>
    <property type="match status" value="1"/>
</dbReference>
<comment type="caution">
    <text evidence="27">The sequence shown here is derived from an EMBL/GenBank/DDBJ whole genome shotgun (WGS) entry which is preliminary data.</text>
</comment>
<keyword evidence="14" id="KW-0378">Hydrolase</keyword>
<dbReference type="SUPFAM" id="SSF52374">
    <property type="entry name" value="Nucleotidylyl transferase"/>
    <property type="match status" value="1"/>
</dbReference>
<evidence type="ECO:0000256" key="13">
    <source>
        <dbReference type="ARBA" id="ARBA00022787"/>
    </source>
</evidence>
<dbReference type="Pfam" id="PF00133">
    <property type="entry name" value="tRNA-synt_1"/>
    <property type="match status" value="1"/>
</dbReference>
<dbReference type="InterPro" id="IPR055416">
    <property type="entry name" value="RBD_LARS1"/>
</dbReference>
<dbReference type="NCBIfam" id="NF008957">
    <property type="entry name" value="PRK12300.1"/>
    <property type="match status" value="1"/>
</dbReference>
<evidence type="ECO:0000256" key="24">
    <source>
        <dbReference type="ARBA" id="ARBA00032646"/>
    </source>
</evidence>
<dbReference type="GO" id="GO:0003924">
    <property type="term" value="F:GTPase activity"/>
    <property type="evidence" value="ECO:0007669"/>
    <property type="project" value="InterPro"/>
</dbReference>
<dbReference type="GO" id="GO:0005509">
    <property type="term" value="F:calcium ion binding"/>
    <property type="evidence" value="ECO:0007669"/>
    <property type="project" value="InterPro"/>
</dbReference>
<evidence type="ECO:0000256" key="20">
    <source>
        <dbReference type="ARBA" id="ARBA00023134"/>
    </source>
</evidence>
<evidence type="ECO:0000256" key="11">
    <source>
        <dbReference type="ARBA" id="ARBA00022737"/>
    </source>
</evidence>
<dbReference type="InterPro" id="IPR014729">
    <property type="entry name" value="Rossmann-like_a/b/a_fold"/>
</dbReference>
<dbReference type="GO" id="GO:0004823">
    <property type="term" value="F:leucine-tRNA ligase activity"/>
    <property type="evidence" value="ECO:0007669"/>
    <property type="project" value="UniProtKB-EC"/>
</dbReference>
<dbReference type="InterPro" id="IPR013567">
    <property type="entry name" value="EF_hand_assoc_2"/>
</dbReference>
<dbReference type="Pfam" id="PF08356">
    <property type="entry name" value="EF_assoc_2"/>
    <property type="match status" value="1"/>
</dbReference>
<dbReference type="GO" id="GO:0005524">
    <property type="term" value="F:ATP binding"/>
    <property type="evidence" value="ECO:0007669"/>
    <property type="project" value="UniProtKB-KW"/>
</dbReference>
<keyword evidence="17" id="KW-0648">Protein biosynthesis</keyword>
<dbReference type="Pfam" id="PF08355">
    <property type="entry name" value="EF_assoc_1"/>
    <property type="match status" value="1"/>
</dbReference>
<evidence type="ECO:0000256" key="6">
    <source>
        <dbReference type="ARBA" id="ARBA00013164"/>
    </source>
</evidence>
<proteinExistence type="inferred from homology"/>
<dbReference type="InterPro" id="IPR004493">
    <property type="entry name" value="Leu-tRNA-synth_Ia_arc/euk"/>
</dbReference>
<dbReference type="CDD" id="cd00812">
    <property type="entry name" value="LeuRS_core"/>
    <property type="match status" value="1"/>
</dbReference>
<dbReference type="GO" id="GO:0006429">
    <property type="term" value="P:leucyl-tRNA aminoacylation"/>
    <property type="evidence" value="ECO:0007669"/>
    <property type="project" value="InterPro"/>
</dbReference>